<reference evidence="3 4" key="1">
    <citation type="submission" date="2021-11" db="EMBL/GenBank/DDBJ databases">
        <title>Black yeast isolated from Biological Soil Crust.</title>
        <authorList>
            <person name="Kurbessoian T."/>
        </authorList>
    </citation>
    <scope>NUCLEOTIDE SEQUENCE [LARGE SCALE GENOMIC DNA]</scope>
    <source>
        <strain evidence="3 4">CCFEE 5522</strain>
    </source>
</reference>
<evidence type="ECO:0000256" key="1">
    <source>
        <dbReference type="SAM" id="Coils"/>
    </source>
</evidence>
<dbReference type="EMBL" id="JAVFHQ010000016">
    <property type="protein sequence ID" value="KAK4546174.1"/>
    <property type="molecule type" value="Genomic_DNA"/>
</dbReference>
<feature type="coiled-coil region" evidence="1">
    <location>
        <begin position="388"/>
        <end position="415"/>
    </location>
</feature>
<dbReference type="Proteomes" id="UP001324427">
    <property type="component" value="Unassembled WGS sequence"/>
</dbReference>
<dbReference type="AlphaFoldDB" id="A0AAV9JM94"/>
<feature type="region of interest" description="Disordered" evidence="2">
    <location>
        <begin position="29"/>
        <end position="73"/>
    </location>
</feature>
<evidence type="ECO:0000313" key="3">
    <source>
        <dbReference type="EMBL" id="KAK4546174.1"/>
    </source>
</evidence>
<sequence length="464" mass="53648">MMSDPLSEYTADMMYSTCDFQCHTGHWLPIPSDLAEDSRTTPTSQKRKASSPLESEPAKKARGDDGDEAADNTAEMFVEAMEHVEAQRAEVERTRSELEEVKEERDEWRLKFFGLEDDIKEIKRSRGSKEGDTMAQMKDKSRKLEESIKQKWEQKLQTQKEAADDKYDDLRFRFNKQLRADRQKFDTTLQARDAKLKKEKAELIAKNQKEISEMKQKTFDDRQEFKKDKDDLAQLKKKLKEEQQAEIHKHKPETALAVKEKTQQLKEKQIEIKKLQGAYGKQKDRAELLEKVVDQAMLEKKKLKEIIATNNDSIETLKIERDVRDEQIETLVRTHAEEKNCFAAKLKSEGDKWLIQNNIAQQSVHEAIQHRRACFDLRNANGRRDKQIETLAGDNERLKAKLEDCEVEVARLSADVVSEQKSSAEVTMTDADMEFVNGPAEKWIEAETLKTEGWMGADGAYDLA</sequence>
<proteinExistence type="predicted"/>
<keyword evidence="1" id="KW-0175">Coiled coil</keyword>
<evidence type="ECO:0000313" key="4">
    <source>
        <dbReference type="Proteomes" id="UP001324427"/>
    </source>
</evidence>
<evidence type="ECO:0000256" key="2">
    <source>
        <dbReference type="SAM" id="MobiDB-lite"/>
    </source>
</evidence>
<feature type="coiled-coil region" evidence="1">
    <location>
        <begin position="197"/>
        <end position="306"/>
    </location>
</feature>
<name>A0AAV9JM94_9PEZI</name>
<feature type="region of interest" description="Disordered" evidence="2">
    <location>
        <begin position="124"/>
        <end position="147"/>
    </location>
</feature>
<accession>A0AAV9JM94</accession>
<gene>
    <name evidence="3" type="ORF">LTR36_002311</name>
</gene>
<comment type="caution">
    <text evidence="3">The sequence shown here is derived from an EMBL/GenBank/DDBJ whole genome shotgun (WGS) entry which is preliminary data.</text>
</comment>
<protein>
    <submittedName>
        <fullName evidence="3">Uncharacterized protein</fullName>
    </submittedName>
</protein>
<feature type="coiled-coil region" evidence="1">
    <location>
        <begin position="81"/>
        <end position="118"/>
    </location>
</feature>
<organism evidence="3 4">
    <name type="scientific">Oleoguttula mirabilis</name>
    <dbReference type="NCBI Taxonomy" id="1507867"/>
    <lineage>
        <taxon>Eukaryota</taxon>
        <taxon>Fungi</taxon>
        <taxon>Dikarya</taxon>
        <taxon>Ascomycota</taxon>
        <taxon>Pezizomycotina</taxon>
        <taxon>Dothideomycetes</taxon>
        <taxon>Dothideomycetidae</taxon>
        <taxon>Mycosphaerellales</taxon>
        <taxon>Teratosphaeriaceae</taxon>
        <taxon>Oleoguttula</taxon>
    </lineage>
</organism>
<keyword evidence="4" id="KW-1185">Reference proteome</keyword>